<keyword evidence="2 4" id="KW-0802">TPR repeat</keyword>
<organism evidence="6">
    <name type="scientific">Darwinula stevensoni</name>
    <dbReference type="NCBI Taxonomy" id="69355"/>
    <lineage>
        <taxon>Eukaryota</taxon>
        <taxon>Metazoa</taxon>
        <taxon>Ecdysozoa</taxon>
        <taxon>Arthropoda</taxon>
        <taxon>Crustacea</taxon>
        <taxon>Oligostraca</taxon>
        <taxon>Ostracoda</taxon>
        <taxon>Podocopa</taxon>
        <taxon>Podocopida</taxon>
        <taxon>Darwinulocopina</taxon>
        <taxon>Darwinuloidea</taxon>
        <taxon>Darwinulidae</taxon>
        <taxon>Darwinula</taxon>
    </lineage>
</organism>
<dbReference type="SMART" id="SM00028">
    <property type="entry name" value="TPR"/>
    <property type="match status" value="3"/>
</dbReference>
<dbReference type="GO" id="GO:0016020">
    <property type="term" value="C:membrane"/>
    <property type="evidence" value="ECO:0007669"/>
    <property type="project" value="TreeGrafter"/>
</dbReference>
<dbReference type="Gene3D" id="1.25.40.10">
    <property type="entry name" value="Tetratricopeptide repeat domain"/>
    <property type="match status" value="1"/>
</dbReference>
<evidence type="ECO:0000259" key="5">
    <source>
        <dbReference type="PROSITE" id="PS50059"/>
    </source>
</evidence>
<evidence type="ECO:0000313" key="6">
    <source>
        <dbReference type="EMBL" id="CAD7244516.1"/>
    </source>
</evidence>
<protein>
    <recommendedName>
        <fullName evidence="3">peptidylprolyl isomerase</fullName>
        <ecNumber evidence="3">5.2.1.8</ecNumber>
    </recommendedName>
</protein>
<feature type="repeat" description="TPR" evidence="4">
    <location>
        <begin position="355"/>
        <end position="388"/>
    </location>
</feature>
<dbReference type="Gene3D" id="3.10.50.40">
    <property type="match status" value="1"/>
</dbReference>
<keyword evidence="7" id="KW-1185">Reference proteome</keyword>
<dbReference type="SUPFAM" id="SSF54534">
    <property type="entry name" value="FKBP-like"/>
    <property type="match status" value="1"/>
</dbReference>
<dbReference type="PROSITE" id="PS50005">
    <property type="entry name" value="TPR"/>
    <property type="match status" value="3"/>
</dbReference>
<dbReference type="AlphaFoldDB" id="A0A7R9A383"/>
<feature type="repeat" description="TPR" evidence="4">
    <location>
        <begin position="321"/>
        <end position="354"/>
    </location>
</feature>
<accession>A0A7R9A383</accession>
<sequence length="468" mass="53269">MMDPVTEFPVGINEIDMDPHMEEPRKTISQAIEELNAQDKAQHRGGDAREVNNEDKKLTSTIGTDELVEPKTSVQDVEKDEAMDILESNVPSNAREGEREAPDIVNEDRRLASAVDEKIEPELKEEEDEVMDVLGSGQLLKKILEKGDSKKRPERTDRVTTDIQLFLEGGGLVEEYRDFSFSLGDNEIVQGLDLAIPLMERGEKAEITVDPRFGFGELGRPPDIPKNATLKFTIHLKDFGPEPDPEGLPLSERMTLGTRRREKGNFWFSRGEYSFAVQCYRKALDLLDDNTDIADPRDERPVQQRLEELPPEVENILQERVKTYNNLAAAQMKLEAYEAAIRSLDAVLMCEPENVKALFRKGKVLGLQGKTSEALDYLRKANKLDPSEKMIHNELSRILGRRKAERQEEKSLYRNMLREHWHSENSSSSVQAKQSKSSWRISWKVAAMVMGAMTLGFTLYKWRLGPEL</sequence>
<keyword evidence="1" id="KW-0677">Repeat</keyword>
<dbReference type="OrthoDB" id="532682at2759"/>
<gene>
    <name evidence="6" type="ORF">DSTB1V02_LOCUS4410</name>
</gene>
<dbReference type="GO" id="GO:0043066">
    <property type="term" value="P:negative regulation of apoptotic process"/>
    <property type="evidence" value="ECO:0007669"/>
    <property type="project" value="TreeGrafter"/>
</dbReference>
<evidence type="ECO:0000256" key="2">
    <source>
        <dbReference type="ARBA" id="ARBA00022803"/>
    </source>
</evidence>
<reference evidence="6" key="1">
    <citation type="submission" date="2020-11" db="EMBL/GenBank/DDBJ databases">
        <authorList>
            <person name="Tran Van P."/>
        </authorList>
    </citation>
    <scope>NUCLEOTIDE SEQUENCE</scope>
</reference>
<dbReference type="InterPro" id="IPR046357">
    <property type="entry name" value="PPIase_dom_sf"/>
</dbReference>
<name>A0A7R9A383_9CRUS</name>
<dbReference type="PROSITE" id="PS50059">
    <property type="entry name" value="FKBP_PPIASE"/>
    <property type="match status" value="1"/>
</dbReference>
<dbReference type="PANTHER" id="PTHR46512:SF1">
    <property type="entry name" value="PEPTIDYLPROLYL ISOMERASE"/>
    <property type="match status" value="1"/>
</dbReference>
<evidence type="ECO:0000313" key="7">
    <source>
        <dbReference type="Proteomes" id="UP000677054"/>
    </source>
</evidence>
<dbReference type="GO" id="GO:0044183">
    <property type="term" value="F:protein folding chaperone"/>
    <property type="evidence" value="ECO:0007669"/>
    <property type="project" value="TreeGrafter"/>
</dbReference>
<proteinExistence type="predicted"/>
<dbReference type="GO" id="GO:0003755">
    <property type="term" value="F:peptidyl-prolyl cis-trans isomerase activity"/>
    <property type="evidence" value="ECO:0007669"/>
    <property type="project" value="UniProtKB-KW"/>
</dbReference>
<dbReference type="GO" id="GO:0012505">
    <property type="term" value="C:endomembrane system"/>
    <property type="evidence" value="ECO:0007669"/>
    <property type="project" value="TreeGrafter"/>
</dbReference>
<evidence type="ECO:0000256" key="3">
    <source>
        <dbReference type="PROSITE-ProRule" id="PRU00277"/>
    </source>
</evidence>
<evidence type="ECO:0000256" key="4">
    <source>
        <dbReference type="PROSITE-ProRule" id="PRU00339"/>
    </source>
</evidence>
<evidence type="ECO:0000256" key="1">
    <source>
        <dbReference type="ARBA" id="ARBA00022737"/>
    </source>
</evidence>
<dbReference type="Proteomes" id="UP000677054">
    <property type="component" value="Unassembled WGS sequence"/>
</dbReference>
<feature type="domain" description="PPIase FKBP-type" evidence="5">
    <location>
        <begin position="156"/>
        <end position="240"/>
    </location>
</feature>
<keyword evidence="3" id="KW-0697">Rotamase</keyword>
<dbReference type="GO" id="GO:0005740">
    <property type="term" value="C:mitochondrial envelope"/>
    <property type="evidence" value="ECO:0007669"/>
    <property type="project" value="TreeGrafter"/>
</dbReference>
<dbReference type="EC" id="5.2.1.8" evidence="3"/>
<dbReference type="SUPFAM" id="SSF48452">
    <property type="entry name" value="TPR-like"/>
    <property type="match status" value="1"/>
</dbReference>
<dbReference type="EMBL" id="LR900170">
    <property type="protein sequence ID" value="CAD7244516.1"/>
    <property type="molecule type" value="Genomic_DNA"/>
</dbReference>
<feature type="repeat" description="TPR" evidence="4">
    <location>
        <begin position="257"/>
        <end position="290"/>
    </location>
</feature>
<dbReference type="InterPro" id="IPR011990">
    <property type="entry name" value="TPR-like_helical_dom_sf"/>
</dbReference>
<dbReference type="InterPro" id="IPR001179">
    <property type="entry name" value="PPIase_FKBP_dom"/>
</dbReference>
<dbReference type="EMBL" id="CAJPEV010000653">
    <property type="protein sequence ID" value="CAG0887272.1"/>
    <property type="molecule type" value="Genomic_DNA"/>
</dbReference>
<dbReference type="InterPro" id="IPR050754">
    <property type="entry name" value="FKBP4/5/8-like"/>
</dbReference>
<dbReference type="GO" id="GO:0005829">
    <property type="term" value="C:cytosol"/>
    <property type="evidence" value="ECO:0007669"/>
    <property type="project" value="TreeGrafter"/>
</dbReference>
<dbReference type="Pfam" id="PF00254">
    <property type="entry name" value="FKBP_C"/>
    <property type="match status" value="1"/>
</dbReference>
<dbReference type="InterPro" id="IPR019734">
    <property type="entry name" value="TPR_rpt"/>
</dbReference>
<dbReference type="Pfam" id="PF13181">
    <property type="entry name" value="TPR_8"/>
    <property type="match status" value="1"/>
</dbReference>
<keyword evidence="3" id="KW-0413">Isomerase</keyword>
<comment type="catalytic activity">
    <reaction evidence="3">
        <text>[protein]-peptidylproline (omega=180) = [protein]-peptidylproline (omega=0)</text>
        <dbReference type="Rhea" id="RHEA:16237"/>
        <dbReference type="Rhea" id="RHEA-COMP:10747"/>
        <dbReference type="Rhea" id="RHEA-COMP:10748"/>
        <dbReference type="ChEBI" id="CHEBI:83833"/>
        <dbReference type="ChEBI" id="CHEBI:83834"/>
        <dbReference type="EC" id="5.2.1.8"/>
    </reaction>
</comment>
<dbReference type="PANTHER" id="PTHR46512">
    <property type="entry name" value="PEPTIDYLPROLYL ISOMERASE"/>
    <property type="match status" value="1"/>
</dbReference>